<gene>
    <name evidence="4" type="ORF">NC99_11190</name>
</gene>
<evidence type="ECO:0000313" key="5">
    <source>
        <dbReference type="Proteomes" id="UP000036958"/>
    </source>
</evidence>
<protein>
    <recommendedName>
        <fullName evidence="3">Sulfatase N-terminal domain-containing protein</fullName>
    </recommendedName>
</protein>
<dbReference type="EMBL" id="LGIA01000046">
    <property type="protein sequence ID" value="KOH46094.1"/>
    <property type="molecule type" value="Genomic_DNA"/>
</dbReference>
<name>A0A0L8VCB8_9BACT</name>
<dbReference type="InterPro" id="IPR017850">
    <property type="entry name" value="Alkaline_phosphatase_core_sf"/>
</dbReference>
<dbReference type="AlphaFoldDB" id="A0A0L8VCB8"/>
<proteinExistence type="inferred from homology"/>
<dbReference type="CDD" id="cd16027">
    <property type="entry name" value="SGSH"/>
    <property type="match status" value="1"/>
</dbReference>
<sequence>MPARKQHFIRMKPTKTLIASQIASALILPVTLKSAPAPKDAYPNIVIFVADDLGANDIGPYGNRVVRTPNLDKLADESVVFSNAFASSPTCSPSRASIHTGLYPFRNGAHANHAGIAAGIKTLPEYLQTAGYQVGLAGKLHIGPMSSYPFDMIHNTNVPEPGYEDKGVLWTDLNMGPVDAWLSDASKTGEPFMLVVNDHSPHVIWPEKAEYDAAEVDIPSIHIDTEATRKSRARYYTDISKMDGNVGKLLNSLEKYGLQDNTIVIFTADQGPQWAFGKWNLYDYGIRVPLLIKWPNTLQGGSETNALVSLTDLVPTAIDLAGGNAGDQEEQVDGKSLVPLLQGKVNDLHELVYASHTGDGTMNMAPMRMIRSKRYKYILNLAPEIQYNTHMNKAKDHDGGREYWETWINESFKAEHAASVLWRYHNRPAEELYDVLNDPDEQHNLALDENYKEVMERFRSEMNAWRERQGDQETGVYQAPERKEKGPVIHYIFK</sequence>
<dbReference type="Pfam" id="PF00884">
    <property type="entry name" value="Sulfatase"/>
    <property type="match status" value="1"/>
</dbReference>
<dbReference type="InterPro" id="IPR000917">
    <property type="entry name" value="Sulfatase_N"/>
</dbReference>
<evidence type="ECO:0000256" key="1">
    <source>
        <dbReference type="ARBA" id="ARBA00008779"/>
    </source>
</evidence>
<dbReference type="Gene3D" id="3.40.720.10">
    <property type="entry name" value="Alkaline Phosphatase, subunit A"/>
    <property type="match status" value="1"/>
</dbReference>
<dbReference type="PANTHER" id="PTHR42693">
    <property type="entry name" value="ARYLSULFATASE FAMILY MEMBER"/>
    <property type="match status" value="1"/>
</dbReference>
<evidence type="ECO:0000259" key="3">
    <source>
        <dbReference type="Pfam" id="PF00884"/>
    </source>
</evidence>
<organism evidence="4 5">
    <name type="scientific">Sunxiuqinia dokdonensis</name>
    <dbReference type="NCBI Taxonomy" id="1409788"/>
    <lineage>
        <taxon>Bacteria</taxon>
        <taxon>Pseudomonadati</taxon>
        <taxon>Bacteroidota</taxon>
        <taxon>Bacteroidia</taxon>
        <taxon>Marinilabiliales</taxon>
        <taxon>Prolixibacteraceae</taxon>
        <taxon>Sunxiuqinia</taxon>
    </lineage>
</organism>
<dbReference type="SUPFAM" id="SSF53649">
    <property type="entry name" value="Alkaline phosphatase-like"/>
    <property type="match status" value="1"/>
</dbReference>
<dbReference type="PATRIC" id="fig|1409788.3.peg.1137"/>
<dbReference type="PANTHER" id="PTHR42693:SF53">
    <property type="entry name" value="ENDO-4-O-SULFATASE"/>
    <property type="match status" value="1"/>
</dbReference>
<accession>A0A0L8VCB8</accession>
<keyword evidence="5" id="KW-1185">Reference proteome</keyword>
<feature type="domain" description="Sulfatase N-terminal" evidence="3">
    <location>
        <begin position="43"/>
        <end position="322"/>
    </location>
</feature>
<dbReference type="InterPro" id="IPR050738">
    <property type="entry name" value="Sulfatase"/>
</dbReference>
<dbReference type="Proteomes" id="UP000036958">
    <property type="component" value="Unassembled WGS sequence"/>
</dbReference>
<evidence type="ECO:0000256" key="2">
    <source>
        <dbReference type="ARBA" id="ARBA00022801"/>
    </source>
</evidence>
<dbReference type="STRING" id="1409788.NC99_11190"/>
<reference evidence="5" key="1">
    <citation type="submission" date="2015-07" db="EMBL/GenBank/DDBJ databases">
        <title>Genome sequencing of Sunxiuqinia dokdonensis strain SK.</title>
        <authorList>
            <person name="Ahn S."/>
            <person name="Kim B.-C."/>
        </authorList>
    </citation>
    <scope>NUCLEOTIDE SEQUENCE [LARGE SCALE GENOMIC DNA]</scope>
    <source>
        <strain evidence="5">SK</strain>
    </source>
</reference>
<keyword evidence="2" id="KW-0378">Hydrolase</keyword>
<evidence type="ECO:0000313" key="4">
    <source>
        <dbReference type="EMBL" id="KOH46094.1"/>
    </source>
</evidence>
<comment type="caution">
    <text evidence="4">The sequence shown here is derived from an EMBL/GenBank/DDBJ whole genome shotgun (WGS) entry which is preliminary data.</text>
</comment>
<comment type="similarity">
    <text evidence="1">Belongs to the sulfatase family.</text>
</comment>
<dbReference type="GO" id="GO:0004065">
    <property type="term" value="F:arylsulfatase activity"/>
    <property type="evidence" value="ECO:0007669"/>
    <property type="project" value="TreeGrafter"/>
</dbReference>